<feature type="compositionally biased region" description="Polar residues" evidence="1">
    <location>
        <begin position="375"/>
        <end position="389"/>
    </location>
</feature>
<dbReference type="SMART" id="SM00233">
    <property type="entry name" value="PH"/>
    <property type="match status" value="7"/>
</dbReference>
<dbReference type="InterPro" id="IPR051707">
    <property type="entry name" value="PI-Interact_SigTrans_Reg"/>
</dbReference>
<dbReference type="Proteomes" id="UP000005238">
    <property type="component" value="Unassembled WGS sequence"/>
</dbReference>
<feature type="region of interest" description="Disordered" evidence="1">
    <location>
        <begin position="375"/>
        <end position="394"/>
    </location>
</feature>
<dbReference type="InterPro" id="IPR005334">
    <property type="entry name" value="Tctex-1-like"/>
</dbReference>
<feature type="domain" description="PH" evidence="2">
    <location>
        <begin position="236"/>
        <end position="332"/>
    </location>
</feature>
<dbReference type="PANTHER" id="PTHR14336">
    <property type="entry name" value="TANDEM PH DOMAIN CONTAINING PROTEIN"/>
    <property type="match status" value="1"/>
</dbReference>
<dbReference type="CDD" id="cd21455">
    <property type="entry name" value="DLC-like_DYNLT1_DYNLT3"/>
    <property type="match status" value="1"/>
</dbReference>
<dbReference type="VEuPathDB" id="FungiDB:KRP22_7243"/>
<reference evidence="4" key="1">
    <citation type="journal article" date="2006" name="Science">
        <title>Phytophthora genome sequences uncover evolutionary origins and mechanisms of pathogenesis.</title>
        <authorList>
            <person name="Tyler B.M."/>
            <person name="Tripathy S."/>
            <person name="Zhang X."/>
            <person name="Dehal P."/>
            <person name="Jiang R.H."/>
            <person name="Aerts A."/>
            <person name="Arredondo F.D."/>
            <person name="Baxter L."/>
            <person name="Bensasson D."/>
            <person name="Beynon J.L."/>
            <person name="Chapman J."/>
            <person name="Damasceno C.M."/>
            <person name="Dorrance A.E."/>
            <person name="Dou D."/>
            <person name="Dickerman A.W."/>
            <person name="Dubchak I.L."/>
            <person name="Garbelotto M."/>
            <person name="Gijzen M."/>
            <person name="Gordon S.G."/>
            <person name="Govers F."/>
            <person name="Grunwald N.J."/>
            <person name="Huang W."/>
            <person name="Ivors K.L."/>
            <person name="Jones R.W."/>
            <person name="Kamoun S."/>
            <person name="Krampis K."/>
            <person name="Lamour K.H."/>
            <person name="Lee M.K."/>
            <person name="McDonald W.H."/>
            <person name="Medina M."/>
            <person name="Meijer H.J."/>
            <person name="Nordberg E.K."/>
            <person name="Maclean D.J."/>
            <person name="Ospina-Giraldo M.D."/>
            <person name="Morris P.F."/>
            <person name="Phuntumart V."/>
            <person name="Putnam N.H."/>
            <person name="Rash S."/>
            <person name="Rose J.K."/>
            <person name="Sakihama Y."/>
            <person name="Salamov A.A."/>
            <person name="Savidor A."/>
            <person name="Scheuring C.F."/>
            <person name="Smith B.M."/>
            <person name="Sobral B.W."/>
            <person name="Terry A."/>
            <person name="Torto-Alalibo T.A."/>
            <person name="Win J."/>
            <person name="Xu Z."/>
            <person name="Zhang H."/>
            <person name="Grigoriev I.V."/>
            <person name="Rokhsar D.S."/>
            <person name="Boore J.L."/>
        </authorList>
    </citation>
    <scope>NUCLEOTIDE SEQUENCE [LARGE SCALE GENOMIC DNA]</scope>
    <source>
        <strain evidence="4">Pr102</strain>
    </source>
</reference>
<feature type="region of interest" description="Disordered" evidence="1">
    <location>
        <begin position="338"/>
        <end position="370"/>
    </location>
</feature>
<dbReference type="HOGENOM" id="CLU_290274_0_0_1"/>
<dbReference type="OMA" id="GDLRPFC"/>
<evidence type="ECO:0000313" key="3">
    <source>
        <dbReference type="EnsemblProtists" id="Phyra73432"/>
    </source>
</evidence>
<keyword evidence="4" id="KW-1185">Reference proteome</keyword>
<accession>H3GD25</accession>
<reference evidence="3" key="2">
    <citation type="submission" date="2015-06" db="UniProtKB">
        <authorList>
            <consortium name="EnsemblProtists"/>
        </authorList>
    </citation>
    <scope>IDENTIFICATION</scope>
    <source>
        <strain evidence="3">Pr102</strain>
    </source>
</reference>
<feature type="domain" description="PH" evidence="2">
    <location>
        <begin position="830"/>
        <end position="920"/>
    </location>
</feature>
<feature type="domain" description="PH" evidence="2">
    <location>
        <begin position="710"/>
        <end position="800"/>
    </location>
</feature>
<dbReference type="GO" id="GO:0005543">
    <property type="term" value="F:phospholipid binding"/>
    <property type="evidence" value="ECO:0000318"/>
    <property type="project" value="GO_Central"/>
</dbReference>
<sequence>MAPDYCGWGAKQGSKVRTWKNRYFVLRGRELVYYSGAKSDGSGVGVGEKGRLKVLNVDYSPDRKNGLFIHGEGKDLKMTTASAQESRVLFRKIKQAIGEQEKSFIENSQKVTNKTEKVGWLLTEQPQLQAWKRRYVALSGKTVEFCVDRNSAPIDSQTLVQVQADETSPLSLRLTARGGRVMHIAAETREEIEGWDRAIAAALGQPLALRQVTEEAGNQEMETVDDTELIARKYSTAVCEGWLEKLGQSSKVWKKRYMSLANGMLEYRKGPMEQLSAELYVTDVRYSSEYSDALEVEFGSDKSLTDSDIICVRAESIRELDRWMFALCDAIGKPRLQAAEETPEATNGSAENRFSKPQLPPFPRNIPSSHNEIAASRNTQPSTPTNAERSSGKHVAIPTAIHRIKRGWLYNQGDQTSSWKLRYFVLNGNSLQHYKHVNGTAEILGKVASVTRNHESTGALCVQFEDGSNLNVYGETKVDTEAWFAALCNASWGSAETPVESVPVPNQEDEEFHQDNGFHGWLLKKGQNFKTWKRRYFVLESSRLAYSANAGGEVLGSGVVFEVEVGNLRPFSLNIRFQNGRLLHVVAPTQESFSKWFDVLRNASNLAGSFLSQSNGKVVFDEEFDNDVSENANDADVGFTEEDIAEYEMTLRGGEGASLWIAAMQNKPEYDALSSSASEQGVDEMVEADPSSAEILSRASEESSTTQSESKGCVGWLKKEGGNVKSWKRRYFTLYGSKLSYYKSEKGSLLRSVSVVDITAHPSVSLGLTVLTVGGRKLIIQADSNEEFNKWLGAIQEAVAAENGRQSSTMEAPTMNSVMENRSSEDVKASVSHSGWLQKEGQRFKTWKRRYFTLKKSALIYYSEIGGVARGHGMVKSAHKDGSKPYTLVIEFRSGKTMRVTATSEVEMSSWYQVLSRGRSSSSQETAVSDISGDVVDSEGEDDDGERVARVSRFNSKDYLNDTITNDTFMRLRDEAGKATLLESRNGANNGILTNGAQYSFKGELKFDEEDEEKEDMGLSTNGADYYRQLLAEDERVQDQRETEKLAKGEPPIAGYKARRTFLGGEFEVRVFEVDDAGVAAVVFQISNEHGPPLKFSRVFSRAELDKAGIAKTLEGHVGLVDSLELVEDAYYTGSDAVLAGQNALAAYQLSSTLPGISFPPPIVSNEAALAYFARAPVGLTLGKEELIGRNTMADELQSSEELAFVAEEVDRIILASIESCLKDEMYDEQKVSHWVDYICESIMKGLSELRKPLKYIVSCLIMQKNGAGVHASVSCHWDTVTDGAHVVKWPGDKHKDHNRSMYCVITVSGLSF</sequence>
<dbReference type="VEuPathDB" id="FungiDB:KRP22_7244"/>
<evidence type="ECO:0000313" key="4">
    <source>
        <dbReference type="Proteomes" id="UP000005238"/>
    </source>
</evidence>
<dbReference type="Pfam" id="PF03645">
    <property type="entry name" value="Tctex-1"/>
    <property type="match status" value="1"/>
</dbReference>
<dbReference type="VEuPathDB" id="FungiDB:KRP23_9944"/>
<protein>
    <recommendedName>
        <fullName evidence="2">PH domain-containing protein</fullName>
    </recommendedName>
</protein>
<dbReference type="VEuPathDB" id="FungiDB:KRP23_9946"/>
<dbReference type="CDD" id="cd00821">
    <property type="entry name" value="PH"/>
    <property type="match status" value="4"/>
</dbReference>
<dbReference type="PANTHER" id="PTHR14336:SF16">
    <property type="entry name" value="PH DOMAIN-CONTAINING PROTEIN"/>
    <property type="match status" value="1"/>
</dbReference>
<proteinExistence type="predicted"/>
<dbReference type="Gene3D" id="3.30.1140.40">
    <property type="entry name" value="Tctex-1"/>
    <property type="match status" value="1"/>
</dbReference>
<evidence type="ECO:0000256" key="1">
    <source>
        <dbReference type="SAM" id="MobiDB-lite"/>
    </source>
</evidence>
<evidence type="ECO:0000259" key="2">
    <source>
        <dbReference type="PROSITE" id="PS50003"/>
    </source>
</evidence>
<dbReference type="PROSITE" id="PS50003">
    <property type="entry name" value="PH_DOMAIN"/>
    <property type="match status" value="6"/>
</dbReference>
<dbReference type="VEuPathDB" id="FungiDB:KRP23_9945"/>
<feature type="region of interest" description="Disordered" evidence="1">
    <location>
        <begin position="923"/>
        <end position="946"/>
    </location>
</feature>
<dbReference type="InParanoid" id="H3GD25"/>
<dbReference type="EnsemblProtists" id="Phyra73432">
    <property type="protein sequence ID" value="Phyra73432"/>
    <property type="gene ID" value="Phyra73432"/>
</dbReference>
<feature type="domain" description="PH" evidence="2">
    <location>
        <begin position="515"/>
        <end position="605"/>
    </location>
</feature>
<dbReference type="Pfam" id="PF00169">
    <property type="entry name" value="PH"/>
    <property type="match status" value="3"/>
</dbReference>
<dbReference type="eggNOG" id="KOG4081">
    <property type="taxonomic scope" value="Eukaryota"/>
</dbReference>
<feature type="domain" description="PH" evidence="2">
    <location>
        <begin position="114"/>
        <end position="204"/>
    </location>
</feature>
<dbReference type="InterPro" id="IPR011993">
    <property type="entry name" value="PH-like_dom_sf"/>
</dbReference>
<dbReference type="Gene3D" id="2.30.29.30">
    <property type="entry name" value="Pleckstrin-homology domain (PH domain)/Phosphotyrosine-binding domain (PTB)"/>
    <property type="match status" value="7"/>
</dbReference>
<dbReference type="VEuPathDB" id="FungiDB:KRP22_7242"/>
<dbReference type="SUPFAM" id="SSF50729">
    <property type="entry name" value="PH domain-like"/>
    <property type="match status" value="7"/>
</dbReference>
<organism evidence="3 4">
    <name type="scientific">Phytophthora ramorum</name>
    <name type="common">Sudden oak death agent</name>
    <dbReference type="NCBI Taxonomy" id="164328"/>
    <lineage>
        <taxon>Eukaryota</taxon>
        <taxon>Sar</taxon>
        <taxon>Stramenopiles</taxon>
        <taxon>Oomycota</taxon>
        <taxon>Peronosporomycetes</taxon>
        <taxon>Peronosporales</taxon>
        <taxon>Peronosporaceae</taxon>
        <taxon>Phytophthora</taxon>
    </lineage>
</organism>
<dbReference type="InterPro" id="IPR001849">
    <property type="entry name" value="PH_domain"/>
</dbReference>
<feature type="domain" description="PH" evidence="2">
    <location>
        <begin position="402"/>
        <end position="492"/>
    </location>
</feature>
<dbReference type="GO" id="GO:0005886">
    <property type="term" value="C:plasma membrane"/>
    <property type="evidence" value="ECO:0000318"/>
    <property type="project" value="GO_Central"/>
</dbReference>
<dbReference type="InterPro" id="IPR038586">
    <property type="entry name" value="Tctex-1-like_sf"/>
</dbReference>
<dbReference type="STRING" id="164328.H3GD25"/>
<name>H3GD25_PHYRM</name>
<dbReference type="EMBL" id="DS566000">
    <property type="status" value="NOT_ANNOTATED_CDS"/>
    <property type="molecule type" value="Genomic_DNA"/>
</dbReference>
<dbReference type="GO" id="GO:0043325">
    <property type="term" value="F:phosphatidylinositol-3,4-bisphosphate binding"/>
    <property type="evidence" value="ECO:0000318"/>
    <property type="project" value="GO_Central"/>
</dbReference>
<feature type="compositionally biased region" description="Acidic residues" evidence="1">
    <location>
        <begin position="936"/>
        <end position="945"/>
    </location>
</feature>